<sequence>MVVNLQESRLVSIRRAVLTYSVAFLISLSDMWLTHIIGISTPEELLTETLIHGTGFYLALTLIALFNVPTETTN</sequence>
<dbReference type="EMBL" id="JBHSJG010000040">
    <property type="protein sequence ID" value="MFC4989119.1"/>
    <property type="molecule type" value="Genomic_DNA"/>
</dbReference>
<gene>
    <name evidence="2" type="ORF">ACFPFO_15355</name>
</gene>
<feature type="transmembrane region" description="Helical" evidence="1">
    <location>
        <begin position="17"/>
        <end position="38"/>
    </location>
</feature>
<organism evidence="2 3">
    <name type="scientific">Saliphagus infecundisoli</name>
    <dbReference type="NCBI Taxonomy" id="1849069"/>
    <lineage>
        <taxon>Archaea</taxon>
        <taxon>Methanobacteriati</taxon>
        <taxon>Methanobacteriota</taxon>
        <taxon>Stenosarchaea group</taxon>
        <taxon>Halobacteria</taxon>
        <taxon>Halobacteriales</taxon>
        <taxon>Natrialbaceae</taxon>
        <taxon>Saliphagus</taxon>
    </lineage>
</organism>
<evidence type="ECO:0000313" key="2">
    <source>
        <dbReference type="EMBL" id="MFC4989119.1"/>
    </source>
</evidence>
<accession>A0ABD5QHS2</accession>
<reference evidence="2 3" key="1">
    <citation type="journal article" date="2019" name="Int. J. Syst. Evol. Microbiol.">
        <title>The Global Catalogue of Microorganisms (GCM) 10K type strain sequencing project: providing services to taxonomists for standard genome sequencing and annotation.</title>
        <authorList>
            <consortium name="The Broad Institute Genomics Platform"/>
            <consortium name="The Broad Institute Genome Sequencing Center for Infectious Disease"/>
            <person name="Wu L."/>
            <person name="Ma J."/>
        </authorList>
    </citation>
    <scope>NUCLEOTIDE SEQUENCE [LARGE SCALE GENOMIC DNA]</scope>
    <source>
        <strain evidence="2 3">CGMCC 1.15824</strain>
    </source>
</reference>
<dbReference type="Proteomes" id="UP001595925">
    <property type="component" value="Unassembled WGS sequence"/>
</dbReference>
<protein>
    <submittedName>
        <fullName evidence="2">Uncharacterized protein</fullName>
    </submittedName>
</protein>
<evidence type="ECO:0000256" key="1">
    <source>
        <dbReference type="SAM" id="Phobius"/>
    </source>
</evidence>
<dbReference type="AlphaFoldDB" id="A0ABD5QHS2"/>
<proteinExistence type="predicted"/>
<comment type="caution">
    <text evidence="2">The sequence shown here is derived from an EMBL/GenBank/DDBJ whole genome shotgun (WGS) entry which is preliminary data.</text>
</comment>
<keyword evidence="3" id="KW-1185">Reference proteome</keyword>
<keyword evidence="1" id="KW-0812">Transmembrane</keyword>
<keyword evidence="1" id="KW-0472">Membrane</keyword>
<keyword evidence="1" id="KW-1133">Transmembrane helix</keyword>
<evidence type="ECO:0000313" key="3">
    <source>
        <dbReference type="Proteomes" id="UP001595925"/>
    </source>
</evidence>
<feature type="transmembrane region" description="Helical" evidence="1">
    <location>
        <begin position="50"/>
        <end position="68"/>
    </location>
</feature>
<name>A0ABD5QHS2_9EURY</name>